<dbReference type="SUPFAM" id="SSF81383">
    <property type="entry name" value="F-box domain"/>
    <property type="match status" value="1"/>
</dbReference>
<keyword evidence="3" id="KW-1185">Reference proteome</keyword>
<evidence type="ECO:0000313" key="2">
    <source>
        <dbReference type="EMBL" id="CAL1407828.1"/>
    </source>
</evidence>
<dbReference type="Pfam" id="PF12937">
    <property type="entry name" value="F-box-like"/>
    <property type="match status" value="1"/>
</dbReference>
<reference evidence="2 3" key="1">
    <citation type="submission" date="2024-04" db="EMBL/GenBank/DDBJ databases">
        <authorList>
            <person name="Fracassetti M."/>
        </authorList>
    </citation>
    <scope>NUCLEOTIDE SEQUENCE [LARGE SCALE GENOMIC DNA]</scope>
</reference>
<evidence type="ECO:0000313" key="3">
    <source>
        <dbReference type="Proteomes" id="UP001497516"/>
    </source>
</evidence>
<proteinExistence type="predicted"/>
<accession>A0AAV2GDL6</accession>
<organism evidence="2 3">
    <name type="scientific">Linum trigynum</name>
    <dbReference type="NCBI Taxonomy" id="586398"/>
    <lineage>
        <taxon>Eukaryota</taxon>
        <taxon>Viridiplantae</taxon>
        <taxon>Streptophyta</taxon>
        <taxon>Embryophyta</taxon>
        <taxon>Tracheophyta</taxon>
        <taxon>Spermatophyta</taxon>
        <taxon>Magnoliopsida</taxon>
        <taxon>eudicotyledons</taxon>
        <taxon>Gunneridae</taxon>
        <taxon>Pentapetalae</taxon>
        <taxon>rosids</taxon>
        <taxon>fabids</taxon>
        <taxon>Malpighiales</taxon>
        <taxon>Linaceae</taxon>
        <taxon>Linum</taxon>
    </lineage>
</organism>
<name>A0AAV2GDL6_9ROSI</name>
<sequence>MDYSQLPEDIVEQIASHHLHIFSQLIAFSLVCRSWRSAALRRRRDALLCLPGLLVLTTKSAAAATATADPSGFRSASSLHWRPRPHDFLPLTMLSHRNNDQQQIMLPSVALPHFTSRSSHIDRFEGKIIQHKHYVASKDGWLLSSSPLPPFRR</sequence>
<dbReference type="CDD" id="cd09917">
    <property type="entry name" value="F-box_SF"/>
    <property type="match status" value="1"/>
</dbReference>
<dbReference type="AlphaFoldDB" id="A0AAV2GDL6"/>
<dbReference type="Proteomes" id="UP001497516">
    <property type="component" value="Chromosome 8"/>
</dbReference>
<dbReference type="InterPro" id="IPR036047">
    <property type="entry name" value="F-box-like_dom_sf"/>
</dbReference>
<evidence type="ECO:0000259" key="1">
    <source>
        <dbReference type="Pfam" id="PF12937"/>
    </source>
</evidence>
<protein>
    <recommendedName>
        <fullName evidence="1">F-box domain-containing protein</fullName>
    </recommendedName>
</protein>
<gene>
    <name evidence="2" type="ORF">LTRI10_LOCUS47472</name>
</gene>
<dbReference type="InterPro" id="IPR001810">
    <property type="entry name" value="F-box_dom"/>
</dbReference>
<dbReference type="Gene3D" id="1.20.1280.50">
    <property type="match status" value="1"/>
</dbReference>
<feature type="domain" description="F-box" evidence="1">
    <location>
        <begin position="4"/>
        <end position="41"/>
    </location>
</feature>
<dbReference type="EMBL" id="OZ034821">
    <property type="protein sequence ID" value="CAL1407828.1"/>
    <property type="molecule type" value="Genomic_DNA"/>
</dbReference>